<evidence type="ECO:0000313" key="2">
    <source>
        <dbReference type="EMBL" id="MFB9463256.1"/>
    </source>
</evidence>
<keyword evidence="3" id="KW-1185">Reference proteome</keyword>
<organism evidence="2 3">
    <name type="scientific">Streptomyces cinereospinus</name>
    <dbReference type="NCBI Taxonomy" id="285561"/>
    <lineage>
        <taxon>Bacteria</taxon>
        <taxon>Bacillati</taxon>
        <taxon>Actinomycetota</taxon>
        <taxon>Actinomycetes</taxon>
        <taxon>Kitasatosporales</taxon>
        <taxon>Streptomycetaceae</taxon>
        <taxon>Streptomyces</taxon>
    </lineage>
</organism>
<evidence type="ECO:0000313" key="3">
    <source>
        <dbReference type="Proteomes" id="UP001589709"/>
    </source>
</evidence>
<dbReference type="Proteomes" id="UP001589709">
    <property type="component" value="Unassembled WGS sequence"/>
</dbReference>
<dbReference type="Pfam" id="PF02796">
    <property type="entry name" value="HTH_7"/>
    <property type="match status" value="1"/>
</dbReference>
<gene>
    <name evidence="2" type="ORF">ACFF45_11175</name>
</gene>
<dbReference type="CDD" id="cd00569">
    <property type="entry name" value="HTH_Hin_like"/>
    <property type="match status" value="1"/>
</dbReference>
<evidence type="ECO:0000259" key="1">
    <source>
        <dbReference type="Pfam" id="PF02796"/>
    </source>
</evidence>
<sequence>MVDDDKLAIARARRDKGESVTAIAKALGIHRATLYRHLADSA</sequence>
<reference evidence="2 3" key="1">
    <citation type="submission" date="2024-09" db="EMBL/GenBank/DDBJ databases">
        <authorList>
            <person name="Sun Q."/>
            <person name="Mori K."/>
        </authorList>
    </citation>
    <scope>NUCLEOTIDE SEQUENCE [LARGE SCALE GENOMIC DNA]</scope>
    <source>
        <strain evidence="2 3">JCM 6917</strain>
    </source>
</reference>
<dbReference type="EMBL" id="JBHMCY010000016">
    <property type="protein sequence ID" value="MFB9463256.1"/>
    <property type="molecule type" value="Genomic_DNA"/>
</dbReference>
<dbReference type="RefSeq" id="WP_381345278.1">
    <property type="nucleotide sequence ID" value="NZ_JBHMCY010000016.1"/>
</dbReference>
<dbReference type="Gene3D" id="1.10.10.60">
    <property type="entry name" value="Homeodomain-like"/>
    <property type="match status" value="1"/>
</dbReference>
<protein>
    <submittedName>
        <fullName evidence="2">Helix-turn-helix domain-containing protein</fullName>
    </submittedName>
</protein>
<accession>A0ABV5MYZ0</accession>
<feature type="domain" description="Resolvase HTH" evidence="1">
    <location>
        <begin position="5"/>
        <end position="40"/>
    </location>
</feature>
<dbReference type="InterPro" id="IPR006120">
    <property type="entry name" value="Resolvase_HTH_dom"/>
</dbReference>
<comment type="caution">
    <text evidence="2">The sequence shown here is derived from an EMBL/GenBank/DDBJ whole genome shotgun (WGS) entry which is preliminary data.</text>
</comment>
<proteinExistence type="predicted"/>
<dbReference type="InterPro" id="IPR009057">
    <property type="entry name" value="Homeodomain-like_sf"/>
</dbReference>
<dbReference type="SUPFAM" id="SSF46689">
    <property type="entry name" value="Homeodomain-like"/>
    <property type="match status" value="1"/>
</dbReference>
<name>A0ABV5MYZ0_9ACTN</name>